<accession>A0ACB8RR48</accession>
<gene>
    <name evidence="1" type="ORF">FA95DRAFT_1560044</name>
</gene>
<proteinExistence type="predicted"/>
<dbReference type="EMBL" id="MU275924">
    <property type="protein sequence ID" value="KAI0046490.1"/>
    <property type="molecule type" value="Genomic_DNA"/>
</dbReference>
<evidence type="ECO:0000313" key="2">
    <source>
        <dbReference type="Proteomes" id="UP000814033"/>
    </source>
</evidence>
<sequence>MASSDDPSATIAKAAKQAFEASQLVESSERVAALYEIKKELVLSKDKILLANKEDMEAAQVEVDAGRMSASLIKRLDLNKGDKWESMLQGVIDVAELPDPTGKVSYASELDDQLELYRVSCPIGVLLVIFEARPEVVVNIAALAVKSGNAAILKGGKESTRTAAAISKAIQAALSRTKIPDCYVQTIQTRAEVSSLLALDQYIDLVIPRGSGELVRSIQNSTRIPVMGHADGLCSVYLDEAADPKKAVRVVVDSKIDYPAACNAAETLLVHDSLLETIWPEVAKALLAENVQLLCDNDSLSALRSSALPNSAPNFQTHIAPAPPHAYTTEHLSLTLSVLTVPSLAAAMLHINAHSSHHTDCIVTESERTASKFVRGVDSAGTFVNASTRFADGFRYGFGTEVGISTGRIHARGPVGLEGLVTYRYVLRSQGASGHIVGEFGSGEGKKKYKHEPIQATAVPF</sequence>
<evidence type="ECO:0000313" key="1">
    <source>
        <dbReference type="EMBL" id="KAI0046490.1"/>
    </source>
</evidence>
<organism evidence="1 2">
    <name type="scientific">Auriscalpium vulgare</name>
    <dbReference type="NCBI Taxonomy" id="40419"/>
    <lineage>
        <taxon>Eukaryota</taxon>
        <taxon>Fungi</taxon>
        <taxon>Dikarya</taxon>
        <taxon>Basidiomycota</taxon>
        <taxon>Agaricomycotina</taxon>
        <taxon>Agaricomycetes</taxon>
        <taxon>Russulales</taxon>
        <taxon>Auriscalpiaceae</taxon>
        <taxon>Auriscalpium</taxon>
    </lineage>
</organism>
<keyword evidence="2" id="KW-1185">Reference proteome</keyword>
<comment type="caution">
    <text evidence="1">The sequence shown here is derived from an EMBL/GenBank/DDBJ whole genome shotgun (WGS) entry which is preliminary data.</text>
</comment>
<reference evidence="1" key="1">
    <citation type="submission" date="2021-02" db="EMBL/GenBank/DDBJ databases">
        <authorList>
            <consortium name="DOE Joint Genome Institute"/>
            <person name="Ahrendt S."/>
            <person name="Looney B.P."/>
            <person name="Miyauchi S."/>
            <person name="Morin E."/>
            <person name="Drula E."/>
            <person name="Courty P.E."/>
            <person name="Chicoki N."/>
            <person name="Fauchery L."/>
            <person name="Kohler A."/>
            <person name="Kuo A."/>
            <person name="Labutti K."/>
            <person name="Pangilinan J."/>
            <person name="Lipzen A."/>
            <person name="Riley R."/>
            <person name="Andreopoulos W."/>
            <person name="He G."/>
            <person name="Johnson J."/>
            <person name="Barry K.W."/>
            <person name="Grigoriev I.V."/>
            <person name="Nagy L."/>
            <person name="Hibbett D."/>
            <person name="Henrissat B."/>
            <person name="Matheny P.B."/>
            <person name="Labbe J."/>
            <person name="Martin F."/>
        </authorList>
    </citation>
    <scope>NUCLEOTIDE SEQUENCE</scope>
    <source>
        <strain evidence="1">FP105234-sp</strain>
    </source>
</reference>
<dbReference type="Proteomes" id="UP000814033">
    <property type="component" value="Unassembled WGS sequence"/>
</dbReference>
<protein>
    <submittedName>
        <fullName evidence="1">Gamma-glutamyl phosphate reductase</fullName>
    </submittedName>
</protein>
<reference evidence="1" key="2">
    <citation type="journal article" date="2022" name="New Phytol.">
        <title>Evolutionary transition to the ectomycorrhizal habit in the genomes of a hyperdiverse lineage of mushroom-forming fungi.</title>
        <authorList>
            <person name="Looney B."/>
            <person name="Miyauchi S."/>
            <person name="Morin E."/>
            <person name="Drula E."/>
            <person name="Courty P.E."/>
            <person name="Kohler A."/>
            <person name="Kuo A."/>
            <person name="LaButti K."/>
            <person name="Pangilinan J."/>
            <person name="Lipzen A."/>
            <person name="Riley R."/>
            <person name="Andreopoulos W."/>
            <person name="He G."/>
            <person name="Johnson J."/>
            <person name="Nolan M."/>
            <person name="Tritt A."/>
            <person name="Barry K.W."/>
            <person name="Grigoriev I.V."/>
            <person name="Nagy L.G."/>
            <person name="Hibbett D."/>
            <person name="Henrissat B."/>
            <person name="Matheny P.B."/>
            <person name="Labbe J."/>
            <person name="Martin F.M."/>
        </authorList>
    </citation>
    <scope>NUCLEOTIDE SEQUENCE</scope>
    <source>
        <strain evidence="1">FP105234-sp</strain>
    </source>
</reference>
<name>A0ACB8RR48_9AGAM</name>